<dbReference type="AlphaFoldDB" id="A0A7U2I6G8"/>
<dbReference type="EMBL" id="CP069034">
    <property type="protein sequence ID" value="QRD01627.1"/>
    <property type="molecule type" value="Genomic_DNA"/>
</dbReference>
<name>A0A7U2I6G8_PHANO</name>
<proteinExistence type="predicted"/>
<evidence type="ECO:0000313" key="2">
    <source>
        <dbReference type="Proteomes" id="UP000663193"/>
    </source>
</evidence>
<dbReference type="VEuPathDB" id="FungiDB:JI435_417070"/>
<organism evidence="1 2">
    <name type="scientific">Phaeosphaeria nodorum (strain SN15 / ATCC MYA-4574 / FGSC 10173)</name>
    <name type="common">Glume blotch fungus</name>
    <name type="synonym">Parastagonospora nodorum</name>
    <dbReference type="NCBI Taxonomy" id="321614"/>
    <lineage>
        <taxon>Eukaryota</taxon>
        <taxon>Fungi</taxon>
        <taxon>Dikarya</taxon>
        <taxon>Ascomycota</taxon>
        <taxon>Pezizomycotina</taxon>
        <taxon>Dothideomycetes</taxon>
        <taxon>Pleosporomycetidae</taxon>
        <taxon>Pleosporales</taxon>
        <taxon>Pleosporineae</taxon>
        <taxon>Phaeosphaeriaceae</taxon>
        <taxon>Parastagonospora</taxon>
    </lineage>
</organism>
<sequence length="61" mass="7005">MLLTQRLMAILIPLLGRGHKLPIKLVAHGDDRLMTRQTKSLHHRPVGSEHLHCAHWRDAMP</sequence>
<evidence type="ECO:0000313" key="1">
    <source>
        <dbReference type="EMBL" id="QRD01627.1"/>
    </source>
</evidence>
<reference evidence="2" key="1">
    <citation type="journal article" date="2021" name="BMC Genomics">
        <title>Chromosome-level genome assembly and manually-curated proteome of model necrotroph Parastagonospora nodorum Sn15 reveals a genome-wide trove of candidate effector homologs, and redundancy of virulence-related functions within an accessory chromosome.</title>
        <authorList>
            <person name="Bertazzoni S."/>
            <person name="Jones D.A.B."/>
            <person name="Phan H.T."/>
            <person name="Tan K.-C."/>
            <person name="Hane J.K."/>
        </authorList>
    </citation>
    <scope>NUCLEOTIDE SEQUENCE [LARGE SCALE GENOMIC DNA]</scope>
    <source>
        <strain evidence="2">SN15 / ATCC MYA-4574 / FGSC 10173)</strain>
    </source>
</reference>
<accession>A0A7U2I6G8</accession>
<gene>
    <name evidence="1" type="ORF">JI435_417070</name>
</gene>
<dbReference type="Proteomes" id="UP000663193">
    <property type="component" value="Chromosome 12"/>
</dbReference>
<protein>
    <submittedName>
        <fullName evidence="1">Uncharacterized protein</fullName>
    </submittedName>
</protein>
<keyword evidence="2" id="KW-1185">Reference proteome</keyword>